<dbReference type="InterPro" id="IPR036420">
    <property type="entry name" value="BRCT_dom_sf"/>
</dbReference>
<sequence>MSALLSLSTLQQALRSKDPQFSTFLSQYIAQQQTVEPLSSEHQRTELMSVEQFVIHLRSPSYLQLTVEQQQQFRENYFQQVTKLPDTHGRLLIYKLVLPLWQSKCVLDRQILLQVLAELPFAYGVWRAIKLIFKLAELEQDYEVYGLLAARVDMTLASQGHFDEVSNKTLAYLARRVWRTLRNIGKRWPSLYPVVAGQVLIHYRDDTPWAATWIANHIFYHESKKYSRNQFRHICDRQNVIKHCAFSEAWQLHLKPLIKILSLSNAEPVRRFAIELLQKYFITGLRSLPCEWLKSLPTGQSREIDKFVIWLIHHAPAYEQKSLLKLGLFDLMWGLLNSEVADARQFAINFFQVNHKELTCDQLLELLQSQHKNTRAFAETLVQQFNLRKHVSLSTWGALLADKYAHEFAATQIKKLYTRKEITLAWLKQQLLSNNYEAFNFAVNYLVDNYSLSEITLNFFLELLLNNTDEEQPLGAYVADFALSNIKNFELSGLTQDYLQQLLLHPLATETIIDWINEGKLKAGSLGAAFCQSLVYEPDWQQAEWRAQLINQDKKWPAVTQFMEELAEEVRDWLKDVRQFSAKTLGLDWLLTLASSTNQEYHLFAVDILTINFLPADFASNTSAQATALSEAKSVVTTQADDSVNFEGQRFLFTGKLATMTRSEAQALVKKLGGTVASAVNGKLNYLVIGDEGSPLYGNGKKGSKQVKAEQLQAQGTEIAIISETAFLKKTSGQEVESSAEDIMAGCEVLWQWATASKVEQQSLAEFARHYLIRHHQQLCLIETDRPVDPGAEIPVEFLTLQRFFPLFKHSDRKLRAFALRFAEQEWQAWQPTTKTLVQLLEQNHHEVNVFIEDSIVNQPAILQACHLDLSHYKVVDWLVLCESNHKVSRTLGLYALQQLGQLSANVLLLLLDSPDRQLRYFAIHQLWLHYRKGNGARLVDIPLDDWQQLVCNELFTIPPTRMNKKKEAFSTAFSSIKSKCALIATIQEFAERDLPFAQAIWSLLQGFSRSLSKMEREACLVALTRIRLAHPTQFA</sequence>
<dbReference type="SUPFAM" id="SSF48371">
    <property type="entry name" value="ARM repeat"/>
    <property type="match status" value="1"/>
</dbReference>
<proteinExistence type="predicted"/>
<evidence type="ECO:0000259" key="1">
    <source>
        <dbReference type="PROSITE" id="PS50172"/>
    </source>
</evidence>
<evidence type="ECO:0000313" key="2">
    <source>
        <dbReference type="EMBL" id="RDH46279.1"/>
    </source>
</evidence>
<gene>
    <name evidence="2" type="ORF">B9G39_24085</name>
</gene>
<dbReference type="PROSITE" id="PS50172">
    <property type="entry name" value="BRCT"/>
    <property type="match status" value="1"/>
</dbReference>
<dbReference type="EMBL" id="NDXW01000001">
    <property type="protein sequence ID" value="RDH46279.1"/>
    <property type="molecule type" value="Genomic_DNA"/>
</dbReference>
<dbReference type="InterPro" id="IPR001357">
    <property type="entry name" value="BRCT_dom"/>
</dbReference>
<dbReference type="SUPFAM" id="SSF52113">
    <property type="entry name" value="BRCT domain"/>
    <property type="match status" value="1"/>
</dbReference>
<dbReference type="Gene3D" id="3.40.50.10190">
    <property type="entry name" value="BRCT domain"/>
    <property type="match status" value="1"/>
</dbReference>
<keyword evidence="3" id="KW-1185">Reference proteome</keyword>
<organism evidence="2 3">
    <name type="scientific">Zooshikella ganghwensis</name>
    <dbReference type="NCBI Taxonomy" id="202772"/>
    <lineage>
        <taxon>Bacteria</taxon>
        <taxon>Pseudomonadati</taxon>
        <taxon>Pseudomonadota</taxon>
        <taxon>Gammaproteobacteria</taxon>
        <taxon>Oceanospirillales</taxon>
        <taxon>Zooshikellaceae</taxon>
        <taxon>Zooshikella</taxon>
    </lineage>
</organism>
<feature type="domain" description="BRCT" evidence="1">
    <location>
        <begin position="641"/>
        <end position="729"/>
    </location>
</feature>
<evidence type="ECO:0000313" key="3">
    <source>
        <dbReference type="Proteomes" id="UP000257039"/>
    </source>
</evidence>
<dbReference type="CDD" id="cd17748">
    <property type="entry name" value="BRCT_DNA_ligase_like"/>
    <property type="match status" value="1"/>
</dbReference>
<dbReference type="Proteomes" id="UP000257039">
    <property type="component" value="Unassembled WGS sequence"/>
</dbReference>
<reference evidence="2 3" key="1">
    <citation type="submission" date="2017-04" db="EMBL/GenBank/DDBJ databases">
        <title>Draft genome sequence of Zooshikella ganghwensis VG4 isolated from Red Sea sediments.</title>
        <authorList>
            <person name="Rehman Z."/>
            <person name="Alam I."/>
            <person name="Kamau A."/>
            <person name="Bajic V."/>
            <person name="Leiknes T."/>
        </authorList>
    </citation>
    <scope>NUCLEOTIDE SEQUENCE [LARGE SCALE GENOMIC DNA]</scope>
    <source>
        <strain evidence="2 3">VG4</strain>
    </source>
</reference>
<dbReference type="Pfam" id="PF00533">
    <property type="entry name" value="BRCT"/>
    <property type="match status" value="1"/>
</dbReference>
<protein>
    <recommendedName>
        <fullName evidence="1">BRCT domain-containing protein</fullName>
    </recommendedName>
</protein>
<name>A0A4P9VTS8_9GAMM</name>
<accession>A0A4P9VTS8</accession>
<dbReference type="AlphaFoldDB" id="A0A4P9VTS8"/>
<dbReference type="InterPro" id="IPR016024">
    <property type="entry name" value="ARM-type_fold"/>
</dbReference>
<comment type="caution">
    <text evidence="2">The sequence shown here is derived from an EMBL/GenBank/DDBJ whole genome shotgun (WGS) entry which is preliminary data.</text>
</comment>